<keyword evidence="2" id="KW-1185">Reference proteome</keyword>
<reference evidence="2" key="1">
    <citation type="submission" date="2014-01" db="EMBL/GenBank/DDBJ databases">
        <title>The Genome Sequence of Anopheles melas CM1001059_A (V2).</title>
        <authorList>
            <consortium name="The Broad Institute Genomics Platform"/>
            <person name="Neafsey D.E."/>
            <person name="Besansky N."/>
            <person name="Howell P."/>
            <person name="Walton C."/>
            <person name="Young S.K."/>
            <person name="Zeng Q."/>
            <person name="Gargeya S."/>
            <person name="Fitzgerald M."/>
            <person name="Haas B."/>
            <person name="Abouelleil A."/>
            <person name="Allen A.W."/>
            <person name="Alvarado L."/>
            <person name="Arachchi H.M."/>
            <person name="Berlin A.M."/>
            <person name="Chapman S.B."/>
            <person name="Gainer-Dewar J."/>
            <person name="Goldberg J."/>
            <person name="Griggs A."/>
            <person name="Gujja S."/>
            <person name="Hansen M."/>
            <person name="Howarth C."/>
            <person name="Imamovic A."/>
            <person name="Ireland A."/>
            <person name="Larimer J."/>
            <person name="McCowan C."/>
            <person name="Murphy C."/>
            <person name="Pearson M."/>
            <person name="Poon T.W."/>
            <person name="Priest M."/>
            <person name="Roberts A."/>
            <person name="Saif S."/>
            <person name="Shea T."/>
            <person name="Sisk P."/>
            <person name="Sykes S."/>
            <person name="Wortman J."/>
            <person name="Nusbaum C."/>
            <person name="Birren B."/>
        </authorList>
    </citation>
    <scope>NUCLEOTIDE SEQUENCE [LARGE SCALE GENOMIC DNA]</scope>
    <source>
        <strain evidence="2">CM1001059</strain>
    </source>
</reference>
<name>A0A182TSR0_9DIPT</name>
<reference evidence="1" key="2">
    <citation type="submission" date="2020-05" db="UniProtKB">
        <authorList>
            <consortium name="EnsemblMetazoa"/>
        </authorList>
    </citation>
    <scope>IDENTIFICATION</scope>
    <source>
        <strain evidence="1">CM1001059</strain>
    </source>
</reference>
<evidence type="ECO:0000313" key="1">
    <source>
        <dbReference type="EnsemblMetazoa" id="AMEC007640-PA"/>
    </source>
</evidence>
<dbReference type="EnsemblMetazoa" id="AMEC007640-RA">
    <property type="protein sequence ID" value="AMEC007640-PA"/>
    <property type="gene ID" value="AMEC007640"/>
</dbReference>
<dbReference type="VEuPathDB" id="VectorBase:AMEC007640"/>
<dbReference type="AlphaFoldDB" id="A0A182TSR0"/>
<sequence length="138" mass="15865">MQEKINEPIATTALTSDHLPVDVTINDYIETWCRKKNFRETDWRLFDATLNKNLNPDVPLNSPDDIDAALRGLNTTIEEAVHRAGLVVELRCHLLKLDADTIRLISYKNLVRKIYQRSRDISLYRCSDLGRVTRADVA</sequence>
<protein>
    <submittedName>
        <fullName evidence="1">Uncharacterized protein</fullName>
    </submittedName>
</protein>
<evidence type="ECO:0000313" key="2">
    <source>
        <dbReference type="Proteomes" id="UP000075902"/>
    </source>
</evidence>
<proteinExistence type="predicted"/>
<accession>A0A182TSR0</accession>
<dbReference type="Proteomes" id="UP000075902">
    <property type="component" value="Unassembled WGS sequence"/>
</dbReference>
<organism evidence="1 2">
    <name type="scientific">Anopheles melas</name>
    <dbReference type="NCBI Taxonomy" id="34690"/>
    <lineage>
        <taxon>Eukaryota</taxon>
        <taxon>Metazoa</taxon>
        <taxon>Ecdysozoa</taxon>
        <taxon>Arthropoda</taxon>
        <taxon>Hexapoda</taxon>
        <taxon>Insecta</taxon>
        <taxon>Pterygota</taxon>
        <taxon>Neoptera</taxon>
        <taxon>Endopterygota</taxon>
        <taxon>Diptera</taxon>
        <taxon>Nematocera</taxon>
        <taxon>Culicoidea</taxon>
        <taxon>Culicidae</taxon>
        <taxon>Anophelinae</taxon>
        <taxon>Anopheles</taxon>
    </lineage>
</organism>